<feature type="transmembrane region" description="Helical" evidence="2">
    <location>
        <begin position="196"/>
        <end position="221"/>
    </location>
</feature>
<keyword evidence="2" id="KW-1133">Transmembrane helix</keyword>
<protein>
    <recommendedName>
        <fullName evidence="5">Integral membrane protein</fullName>
    </recommendedName>
</protein>
<evidence type="ECO:0000256" key="1">
    <source>
        <dbReference type="SAM" id="MobiDB-lite"/>
    </source>
</evidence>
<feature type="transmembrane region" description="Helical" evidence="2">
    <location>
        <begin position="272"/>
        <end position="294"/>
    </location>
</feature>
<comment type="caution">
    <text evidence="3">The sequence shown here is derived from an EMBL/GenBank/DDBJ whole genome shotgun (WGS) entry which is preliminary data.</text>
</comment>
<proteinExistence type="predicted"/>
<evidence type="ECO:0000313" key="3">
    <source>
        <dbReference type="EMBL" id="KAF0650252.1"/>
    </source>
</evidence>
<reference evidence="3 4" key="1">
    <citation type="submission" date="2013-05" db="EMBL/GenBank/DDBJ databases">
        <title>Genome Sequence of Streptomyces fradiae.</title>
        <authorList>
            <person name="Kirby R."/>
        </authorList>
    </citation>
    <scope>NUCLEOTIDE SEQUENCE [LARGE SCALE GENOMIC DNA]</scope>
    <source>
        <strain evidence="3 4">ATCC 10745</strain>
    </source>
</reference>
<dbReference type="EMBL" id="ASYR01000009">
    <property type="protein sequence ID" value="KAF0650252.1"/>
    <property type="molecule type" value="Genomic_DNA"/>
</dbReference>
<keyword evidence="2" id="KW-0812">Transmembrane</keyword>
<feature type="transmembrane region" description="Helical" evidence="2">
    <location>
        <begin position="115"/>
        <end position="138"/>
    </location>
</feature>
<feature type="transmembrane region" description="Helical" evidence="2">
    <location>
        <begin position="167"/>
        <end position="184"/>
    </location>
</feature>
<feature type="transmembrane region" description="Helical" evidence="2">
    <location>
        <begin position="241"/>
        <end position="260"/>
    </location>
</feature>
<organism evidence="3 4">
    <name type="scientific">Streptomyces fradiae ATCC 10745 = DSM 40063</name>
    <dbReference type="NCBI Taxonomy" id="1319510"/>
    <lineage>
        <taxon>Bacteria</taxon>
        <taxon>Bacillati</taxon>
        <taxon>Actinomycetota</taxon>
        <taxon>Actinomycetes</taxon>
        <taxon>Kitasatosporales</taxon>
        <taxon>Streptomycetaceae</taxon>
        <taxon>Streptomyces</taxon>
    </lineage>
</organism>
<evidence type="ECO:0000313" key="4">
    <source>
        <dbReference type="Proteomes" id="UP000731519"/>
    </source>
</evidence>
<keyword evidence="2" id="KW-0472">Membrane</keyword>
<gene>
    <name evidence="3" type="ORF">K701_08845</name>
</gene>
<accession>A0ABQ6XXG8</accession>
<dbReference type="Proteomes" id="UP000731519">
    <property type="component" value="Unassembled WGS sequence"/>
</dbReference>
<evidence type="ECO:0000256" key="2">
    <source>
        <dbReference type="SAM" id="Phobius"/>
    </source>
</evidence>
<name>A0ABQ6XXG8_STRFR</name>
<evidence type="ECO:0008006" key="5">
    <source>
        <dbReference type="Google" id="ProtNLM"/>
    </source>
</evidence>
<feature type="region of interest" description="Disordered" evidence="1">
    <location>
        <begin position="20"/>
        <end position="54"/>
    </location>
</feature>
<keyword evidence="4" id="KW-1185">Reference proteome</keyword>
<sequence length="379" mass="40181">MFGRGVVVAYGGQGPYGGDPYGGNPHGGSPYGGNPYGASGGGGPHGPHGGGPYGQGHPYGYGAPYGGPHVPGQRPPYPGPYPYPRPGRPSLWQRFRDDEWPTLRELLGYMSGGRALLWVPLLCCVWPAVAVLVGYPIARLARRKARQVFPNDGRRFGDPDIARVQKARAWAAAVASLLILAVYGTSEDWDQAQEQYLMRLALTPWLLLLSTPVVVLVLFRLSPPEARPVMRAGLRPAVRSVLWYFGVLTATPLLVWASVLAGDAARGAVPGLVASLIGFAVLMAAVGTGLFLVFASGRAVRSAFNTTEVHPALPALLTGVLVWEMSAINLSAGGLPPGPPLVQICALLGGPASVTAVAWWETRQLRLRHGVRVRGRSLG</sequence>